<keyword evidence="2" id="KW-1185">Reference proteome</keyword>
<dbReference type="Proteomes" id="UP000824469">
    <property type="component" value="Unassembled WGS sequence"/>
</dbReference>
<proteinExistence type="predicted"/>
<protein>
    <submittedName>
        <fullName evidence="1">Uncharacterized protein</fullName>
    </submittedName>
</protein>
<accession>A0AA38F5F6</accession>
<dbReference type="EMBL" id="JAHRHJ020003813">
    <property type="protein sequence ID" value="KAH9290303.1"/>
    <property type="molecule type" value="Genomic_DNA"/>
</dbReference>
<sequence>SLCFEVFNKLDRLKYPCFPQETNLIKIKVNLQLVMVDMKLSQLDKLRTIIQNGSPAGIRESLPSFQSLEGALELAQNRGNHVSSAIVSFSVSSLGVSRIRLHQRMGMKRVSSKNFFIEESLRTSRLGDGLRNR</sequence>
<evidence type="ECO:0000313" key="2">
    <source>
        <dbReference type="Proteomes" id="UP000824469"/>
    </source>
</evidence>
<name>A0AA38F5F6_TAXCH</name>
<reference evidence="1 2" key="1">
    <citation type="journal article" date="2021" name="Nat. Plants">
        <title>The Taxus genome provides insights into paclitaxel biosynthesis.</title>
        <authorList>
            <person name="Xiong X."/>
            <person name="Gou J."/>
            <person name="Liao Q."/>
            <person name="Li Y."/>
            <person name="Zhou Q."/>
            <person name="Bi G."/>
            <person name="Li C."/>
            <person name="Du R."/>
            <person name="Wang X."/>
            <person name="Sun T."/>
            <person name="Guo L."/>
            <person name="Liang H."/>
            <person name="Lu P."/>
            <person name="Wu Y."/>
            <person name="Zhang Z."/>
            <person name="Ro D.K."/>
            <person name="Shang Y."/>
            <person name="Huang S."/>
            <person name="Yan J."/>
        </authorList>
    </citation>
    <scope>NUCLEOTIDE SEQUENCE [LARGE SCALE GENOMIC DNA]</scope>
    <source>
        <strain evidence="1">Ta-2019</strain>
    </source>
</reference>
<feature type="non-terminal residue" evidence="1">
    <location>
        <position position="1"/>
    </location>
</feature>
<dbReference type="AlphaFoldDB" id="A0AA38F5F6"/>
<organism evidence="1 2">
    <name type="scientific">Taxus chinensis</name>
    <name type="common">Chinese yew</name>
    <name type="synonym">Taxus wallichiana var. chinensis</name>
    <dbReference type="NCBI Taxonomy" id="29808"/>
    <lineage>
        <taxon>Eukaryota</taxon>
        <taxon>Viridiplantae</taxon>
        <taxon>Streptophyta</taxon>
        <taxon>Embryophyta</taxon>
        <taxon>Tracheophyta</taxon>
        <taxon>Spermatophyta</taxon>
        <taxon>Pinopsida</taxon>
        <taxon>Pinidae</taxon>
        <taxon>Conifers II</taxon>
        <taxon>Cupressales</taxon>
        <taxon>Taxaceae</taxon>
        <taxon>Taxus</taxon>
    </lineage>
</organism>
<evidence type="ECO:0000313" key="1">
    <source>
        <dbReference type="EMBL" id="KAH9290303.1"/>
    </source>
</evidence>
<comment type="caution">
    <text evidence="1">The sequence shown here is derived from an EMBL/GenBank/DDBJ whole genome shotgun (WGS) entry which is preliminary data.</text>
</comment>
<gene>
    <name evidence="1" type="ORF">KI387_034420</name>
</gene>
<feature type="non-terminal residue" evidence="1">
    <location>
        <position position="133"/>
    </location>
</feature>